<dbReference type="InterPro" id="IPR036208">
    <property type="entry name" value="VHL_sf"/>
</dbReference>
<gene>
    <name evidence="3" type="ORF">C2E20_1239</name>
</gene>
<dbReference type="AlphaFoldDB" id="A0A2P6VPJ9"/>
<reference evidence="3 4" key="1">
    <citation type="journal article" date="2018" name="Plant J.">
        <title>Genome sequences of Chlorella sorokiniana UTEX 1602 and Micractinium conductrix SAG 241.80: implications to maltose excretion by a green alga.</title>
        <authorList>
            <person name="Arriola M.B."/>
            <person name="Velmurugan N."/>
            <person name="Zhang Y."/>
            <person name="Plunkett M.H."/>
            <person name="Hondzo H."/>
            <person name="Barney B.M."/>
        </authorList>
    </citation>
    <scope>NUCLEOTIDE SEQUENCE [LARGE SCALE GENOMIC DNA]</scope>
    <source>
        <strain evidence="3 4">SAG 241.80</strain>
    </source>
</reference>
<evidence type="ECO:0000313" key="4">
    <source>
        <dbReference type="Proteomes" id="UP000239649"/>
    </source>
</evidence>
<name>A0A2P6VPJ9_9CHLO</name>
<dbReference type="Pfam" id="PF01847">
    <property type="entry name" value="VHL"/>
    <property type="match status" value="1"/>
</dbReference>
<protein>
    <submittedName>
        <fullName evidence="3">von Hippel-Lindau disease tumor suppressor</fullName>
    </submittedName>
</protein>
<comment type="caution">
    <text evidence="3">The sequence shown here is derived from an EMBL/GenBank/DDBJ whole genome shotgun (WGS) entry which is preliminary data.</text>
</comment>
<dbReference type="InterPro" id="IPR024053">
    <property type="entry name" value="VHL_beta_dom"/>
</dbReference>
<sequence length="264" mass="27619">MGASGSKAGRGHRSLNCRTATVVEFENATDRPVCTVWLGYNGTARRYFTLQPGQRVRQPTFTAHPWTFGPGDDSDSSSSSSSTPLVVDDQTVFYTPPLPAGDAPLPVRARITTAVPLGWTPATHAHFPPAFRAQAAALLRCHRRLASSSGATAPGGDAVQQGCPQWLRRLGCTLSAAQAKSSCAAADVPVAGARGEARCQLGHLPKELLLEVLAAAAPFVSFVVKPSVPLDATLEELSLEARSSLFRQPSSGEEAPPAAPAAAL</sequence>
<dbReference type="SUPFAM" id="SSF49468">
    <property type="entry name" value="VHL"/>
    <property type="match status" value="1"/>
</dbReference>
<feature type="region of interest" description="Disordered" evidence="1">
    <location>
        <begin position="245"/>
        <end position="264"/>
    </location>
</feature>
<dbReference type="EMBL" id="LHPF02000002">
    <property type="protein sequence ID" value="PSC75987.1"/>
    <property type="molecule type" value="Genomic_DNA"/>
</dbReference>
<keyword evidence="4" id="KW-1185">Reference proteome</keyword>
<evidence type="ECO:0000256" key="1">
    <source>
        <dbReference type="SAM" id="MobiDB-lite"/>
    </source>
</evidence>
<dbReference type="Proteomes" id="UP000239649">
    <property type="component" value="Unassembled WGS sequence"/>
</dbReference>
<dbReference type="Gene3D" id="2.60.40.780">
    <property type="entry name" value="von Hippel-Lindau disease tumour suppressor, beta domain"/>
    <property type="match status" value="1"/>
</dbReference>
<feature type="domain" description="von Hippel-Lindau disease tumour suppressor beta" evidence="2">
    <location>
        <begin position="13"/>
        <end position="75"/>
    </location>
</feature>
<proteinExistence type="predicted"/>
<dbReference type="OrthoDB" id="413400at2759"/>
<accession>A0A2P6VPJ9</accession>
<organism evidence="3 4">
    <name type="scientific">Micractinium conductrix</name>
    <dbReference type="NCBI Taxonomy" id="554055"/>
    <lineage>
        <taxon>Eukaryota</taxon>
        <taxon>Viridiplantae</taxon>
        <taxon>Chlorophyta</taxon>
        <taxon>core chlorophytes</taxon>
        <taxon>Trebouxiophyceae</taxon>
        <taxon>Chlorellales</taxon>
        <taxon>Chlorellaceae</taxon>
        <taxon>Chlorella clade</taxon>
        <taxon>Micractinium</taxon>
    </lineage>
</organism>
<dbReference type="InterPro" id="IPR037140">
    <property type="entry name" value="VHL_beta_dom_sf"/>
</dbReference>
<evidence type="ECO:0000313" key="3">
    <source>
        <dbReference type="EMBL" id="PSC75987.1"/>
    </source>
</evidence>
<evidence type="ECO:0000259" key="2">
    <source>
        <dbReference type="Pfam" id="PF01847"/>
    </source>
</evidence>
<feature type="region of interest" description="Disordered" evidence="1">
    <location>
        <begin position="61"/>
        <end position="84"/>
    </location>
</feature>